<organism evidence="1 2">
    <name type="scientific">Algibacter lectus</name>
    <dbReference type="NCBI Taxonomy" id="221126"/>
    <lineage>
        <taxon>Bacteria</taxon>
        <taxon>Pseudomonadati</taxon>
        <taxon>Bacteroidota</taxon>
        <taxon>Flavobacteriia</taxon>
        <taxon>Flavobacteriales</taxon>
        <taxon>Flavobacteriaceae</taxon>
        <taxon>Algibacter</taxon>
    </lineage>
</organism>
<accession>A0A090VHE2</accession>
<dbReference type="EMBL" id="BBNQ01000016">
    <property type="protein sequence ID" value="GAL64195.1"/>
    <property type="molecule type" value="Genomic_DNA"/>
</dbReference>
<name>A0A090VHE2_9FLAO</name>
<gene>
    <name evidence="1" type="ORF">JCM19300_2348</name>
</gene>
<proteinExistence type="predicted"/>
<evidence type="ECO:0000313" key="1">
    <source>
        <dbReference type="EMBL" id="GAL64195.1"/>
    </source>
</evidence>
<comment type="caution">
    <text evidence="1">The sequence shown here is derived from an EMBL/GenBank/DDBJ whole genome shotgun (WGS) entry which is preliminary data.</text>
</comment>
<evidence type="ECO:0000313" key="2">
    <source>
        <dbReference type="Proteomes" id="UP000029644"/>
    </source>
</evidence>
<dbReference type="Proteomes" id="UP000029644">
    <property type="component" value="Unassembled WGS sequence"/>
</dbReference>
<sequence>MPKYISSLEEEPQLKATLNMLKMNFKALYVNRFVKYIYI</sequence>
<dbReference type="AlphaFoldDB" id="A0A090VHE2"/>
<reference evidence="1 2" key="1">
    <citation type="journal article" date="2014" name="Genome Announc.">
        <title>Draft Genome Sequences of Marine Flavobacterium Algibacter lectus Strains SS8 and NR4.</title>
        <authorList>
            <person name="Takatani N."/>
            <person name="Nakanishi M."/>
            <person name="Meirelles P."/>
            <person name="Mino S."/>
            <person name="Suda W."/>
            <person name="Oshima K."/>
            <person name="Hattori M."/>
            <person name="Ohkuma M."/>
            <person name="Hosokawa M."/>
            <person name="Miyashita K."/>
            <person name="Thompson F.L."/>
            <person name="Niwa A."/>
            <person name="Sawabe T."/>
            <person name="Sawabe T."/>
        </authorList>
    </citation>
    <scope>NUCLEOTIDE SEQUENCE [LARGE SCALE GENOMIC DNA]</scope>
    <source>
        <strain evidence="1 2">JCM 19300</strain>
    </source>
</reference>
<protein>
    <submittedName>
        <fullName evidence="1">Uncharacterized protein</fullName>
    </submittedName>
</protein>